<accession>A0AAW9SDC3</accession>
<evidence type="ECO:0000313" key="2">
    <source>
        <dbReference type="Proteomes" id="UP001428774"/>
    </source>
</evidence>
<dbReference type="AlphaFoldDB" id="A0AAW9SDC3"/>
<dbReference type="RefSeq" id="WP_347167772.1">
    <property type="nucleotide sequence ID" value="NZ_JBDNCH010000002.1"/>
</dbReference>
<reference evidence="1 2" key="1">
    <citation type="submission" date="2024-05" db="EMBL/GenBank/DDBJ databases">
        <title>Genome sequence of Ponticoccus litoralis KCCM 90028.</title>
        <authorList>
            <person name="Kim J.M."/>
            <person name="Lee J.K."/>
            <person name="Choi B.J."/>
            <person name="Bayburt H."/>
            <person name="Baek J.H."/>
            <person name="Jeon C.O."/>
        </authorList>
    </citation>
    <scope>NUCLEOTIDE SEQUENCE [LARGE SCALE GENOMIC DNA]</scope>
    <source>
        <strain evidence="1 2">KCCM 90028</strain>
    </source>
</reference>
<organism evidence="1 2">
    <name type="scientific">Ponticoccus litoralis</name>
    <dbReference type="NCBI Taxonomy" id="422297"/>
    <lineage>
        <taxon>Bacteria</taxon>
        <taxon>Pseudomonadati</taxon>
        <taxon>Pseudomonadota</taxon>
        <taxon>Alphaproteobacteria</taxon>
        <taxon>Rhodobacterales</taxon>
        <taxon>Roseobacteraceae</taxon>
        <taxon>Ponticoccus</taxon>
    </lineage>
</organism>
<evidence type="ECO:0008006" key="3">
    <source>
        <dbReference type="Google" id="ProtNLM"/>
    </source>
</evidence>
<gene>
    <name evidence="1" type="ORF">ABFB10_19550</name>
</gene>
<evidence type="ECO:0000313" key="1">
    <source>
        <dbReference type="EMBL" id="MEN9062846.1"/>
    </source>
</evidence>
<dbReference type="EMBL" id="JBDNCH010000002">
    <property type="protein sequence ID" value="MEN9062846.1"/>
    <property type="molecule type" value="Genomic_DNA"/>
</dbReference>
<proteinExistence type="predicted"/>
<keyword evidence="2" id="KW-1185">Reference proteome</keyword>
<name>A0AAW9SDC3_9RHOB</name>
<comment type="caution">
    <text evidence="1">The sequence shown here is derived from an EMBL/GenBank/DDBJ whole genome shotgun (WGS) entry which is preliminary data.</text>
</comment>
<dbReference type="Proteomes" id="UP001428774">
    <property type="component" value="Unassembled WGS sequence"/>
</dbReference>
<protein>
    <recommendedName>
        <fullName evidence="3">Tail assembly chaperone</fullName>
    </recommendedName>
</protein>
<sequence length="108" mass="11461">MSGRFKGEISASADGISYKLRMDMNAFAAFEDDTGLSALDWAETAEAGKAKIGDMITMVHCTLYRHHEEAGRRIAGDILSEEPGVLARLFQASSPDSSAGIVGTPPGK</sequence>